<accession>A0A067TFJ6</accession>
<reference evidence="2" key="1">
    <citation type="journal article" date="2014" name="Proc. Natl. Acad. Sci. U.S.A.">
        <title>Extensive sampling of basidiomycete genomes demonstrates inadequacy of the white-rot/brown-rot paradigm for wood decay fungi.</title>
        <authorList>
            <person name="Riley R."/>
            <person name="Salamov A.A."/>
            <person name="Brown D.W."/>
            <person name="Nagy L.G."/>
            <person name="Floudas D."/>
            <person name="Held B.W."/>
            <person name="Levasseur A."/>
            <person name="Lombard V."/>
            <person name="Morin E."/>
            <person name="Otillar R."/>
            <person name="Lindquist E.A."/>
            <person name="Sun H."/>
            <person name="LaButti K.M."/>
            <person name="Schmutz J."/>
            <person name="Jabbour D."/>
            <person name="Luo H."/>
            <person name="Baker S.E."/>
            <person name="Pisabarro A.G."/>
            <person name="Walton J.D."/>
            <person name="Blanchette R.A."/>
            <person name="Henrissat B."/>
            <person name="Martin F."/>
            <person name="Cullen D."/>
            <person name="Hibbett D.S."/>
            <person name="Grigoriev I.V."/>
        </authorList>
    </citation>
    <scope>NUCLEOTIDE SEQUENCE [LARGE SCALE GENOMIC DNA]</scope>
    <source>
        <strain evidence="2">CBS 339.88</strain>
    </source>
</reference>
<sequence length="123" mass="13770">MPTASNIHHLNFMTSSPTVRVVQPLVTPYPPCPDAHMDNYQPFTPLRVLSSASFRSHNPPTYVKDTVEPVINLEDIDTRTLSSDEASMKSGKMKILLHIISRLKHMACKLRSVNIPCFASPQL</sequence>
<evidence type="ECO:0000313" key="1">
    <source>
        <dbReference type="EMBL" id="KDR81916.1"/>
    </source>
</evidence>
<dbReference type="Proteomes" id="UP000027222">
    <property type="component" value="Unassembled WGS sequence"/>
</dbReference>
<keyword evidence="2" id="KW-1185">Reference proteome</keyword>
<dbReference type="HOGENOM" id="CLU_2015462_0_0_1"/>
<organism evidence="1 2">
    <name type="scientific">Galerina marginata (strain CBS 339.88)</name>
    <dbReference type="NCBI Taxonomy" id="685588"/>
    <lineage>
        <taxon>Eukaryota</taxon>
        <taxon>Fungi</taxon>
        <taxon>Dikarya</taxon>
        <taxon>Basidiomycota</taxon>
        <taxon>Agaricomycotina</taxon>
        <taxon>Agaricomycetes</taxon>
        <taxon>Agaricomycetidae</taxon>
        <taxon>Agaricales</taxon>
        <taxon>Agaricineae</taxon>
        <taxon>Strophariaceae</taxon>
        <taxon>Galerina</taxon>
    </lineage>
</organism>
<name>A0A067TFJ6_GALM3</name>
<gene>
    <name evidence="1" type="ORF">GALMADRAFT_135308</name>
</gene>
<protein>
    <submittedName>
        <fullName evidence="1">Uncharacterized protein</fullName>
    </submittedName>
</protein>
<dbReference type="EMBL" id="KL142370">
    <property type="protein sequence ID" value="KDR81916.1"/>
    <property type="molecule type" value="Genomic_DNA"/>
</dbReference>
<dbReference type="AlphaFoldDB" id="A0A067TFJ6"/>
<proteinExistence type="predicted"/>
<evidence type="ECO:0000313" key="2">
    <source>
        <dbReference type="Proteomes" id="UP000027222"/>
    </source>
</evidence>